<keyword evidence="3" id="KW-1133">Transmembrane helix</keyword>
<dbReference type="SMART" id="SM00364">
    <property type="entry name" value="LRR_BAC"/>
    <property type="match status" value="7"/>
</dbReference>
<dbReference type="SUPFAM" id="SSF52058">
    <property type="entry name" value="L domain-like"/>
    <property type="match status" value="4"/>
</dbReference>
<keyword evidence="1" id="KW-0433">Leucine-rich repeat</keyword>
<keyword evidence="6" id="KW-1185">Reference proteome</keyword>
<accession>A0AA88IU73</accession>
<gene>
    <name evidence="5" type="ORF">QYM36_007611</name>
</gene>
<feature type="transmembrane region" description="Helical" evidence="3">
    <location>
        <begin position="1380"/>
        <end position="1401"/>
    </location>
</feature>
<dbReference type="InterPro" id="IPR050333">
    <property type="entry name" value="SLRP"/>
</dbReference>
<evidence type="ECO:0000313" key="6">
    <source>
        <dbReference type="Proteomes" id="UP001187531"/>
    </source>
</evidence>
<evidence type="ECO:0000256" key="1">
    <source>
        <dbReference type="ARBA" id="ARBA00022614"/>
    </source>
</evidence>
<organism evidence="5 6">
    <name type="scientific">Artemia franciscana</name>
    <name type="common">Brine shrimp</name>
    <name type="synonym">Artemia sanfranciscana</name>
    <dbReference type="NCBI Taxonomy" id="6661"/>
    <lineage>
        <taxon>Eukaryota</taxon>
        <taxon>Metazoa</taxon>
        <taxon>Ecdysozoa</taxon>
        <taxon>Arthropoda</taxon>
        <taxon>Crustacea</taxon>
        <taxon>Branchiopoda</taxon>
        <taxon>Anostraca</taxon>
        <taxon>Artemiidae</taxon>
        <taxon>Artemia</taxon>
    </lineage>
</organism>
<dbReference type="PROSITE" id="PS51450">
    <property type="entry name" value="LRR"/>
    <property type="match status" value="12"/>
</dbReference>
<evidence type="ECO:0000313" key="5">
    <source>
        <dbReference type="EMBL" id="KAK2726827.1"/>
    </source>
</evidence>
<dbReference type="SMART" id="SM00369">
    <property type="entry name" value="LRR_TYP"/>
    <property type="match status" value="28"/>
</dbReference>
<dbReference type="EMBL" id="JAVRJZ010000001">
    <property type="protein sequence ID" value="KAK2726827.1"/>
    <property type="molecule type" value="Genomic_DNA"/>
</dbReference>
<keyword evidence="4" id="KW-0732">Signal</keyword>
<dbReference type="EMBL" id="JAVRJZ010000001">
    <property type="protein sequence ID" value="KAK2726825.1"/>
    <property type="molecule type" value="Genomic_DNA"/>
</dbReference>
<dbReference type="PANTHER" id="PTHR45712:SF22">
    <property type="entry name" value="INSULIN-LIKE GROWTH FACTOR-BINDING PROTEIN COMPLEX ACID LABILE SUBUNIT"/>
    <property type="match status" value="1"/>
</dbReference>
<dbReference type="Proteomes" id="UP001187531">
    <property type="component" value="Unassembled WGS sequence"/>
</dbReference>
<dbReference type="EMBL" id="JAVRJZ010000001">
    <property type="protein sequence ID" value="KAK2726826.1"/>
    <property type="molecule type" value="Genomic_DNA"/>
</dbReference>
<comment type="caution">
    <text evidence="5">The sequence shown here is derived from an EMBL/GenBank/DDBJ whole genome shotgun (WGS) entry which is preliminary data.</text>
</comment>
<evidence type="ECO:0000256" key="2">
    <source>
        <dbReference type="ARBA" id="ARBA00022737"/>
    </source>
</evidence>
<reference evidence="5" key="1">
    <citation type="submission" date="2023-07" db="EMBL/GenBank/DDBJ databases">
        <title>Chromosome-level genome assembly of Artemia franciscana.</title>
        <authorList>
            <person name="Jo E."/>
        </authorList>
    </citation>
    <scope>NUCLEOTIDE SEQUENCE</scope>
    <source>
        <tissue evidence="5">Whole body</tissue>
    </source>
</reference>
<dbReference type="InterPro" id="IPR032675">
    <property type="entry name" value="LRR_dom_sf"/>
</dbReference>
<evidence type="ECO:0008006" key="7">
    <source>
        <dbReference type="Google" id="ProtNLM"/>
    </source>
</evidence>
<protein>
    <recommendedName>
        <fullName evidence="7">Chaoptin</fullName>
    </recommendedName>
</protein>
<dbReference type="PANTHER" id="PTHR45712">
    <property type="entry name" value="AGAP008170-PA"/>
    <property type="match status" value="1"/>
</dbReference>
<evidence type="ECO:0000256" key="3">
    <source>
        <dbReference type="SAM" id="Phobius"/>
    </source>
</evidence>
<keyword evidence="2" id="KW-0677">Repeat</keyword>
<dbReference type="SMART" id="SM00365">
    <property type="entry name" value="LRR_SD22"/>
    <property type="match status" value="17"/>
</dbReference>
<keyword evidence="3" id="KW-0472">Membrane</keyword>
<dbReference type="Gene3D" id="3.80.10.10">
    <property type="entry name" value="Ribonuclease Inhibitor"/>
    <property type="match status" value="7"/>
</dbReference>
<feature type="chain" id="PRO_5041851758" description="Chaoptin" evidence="4">
    <location>
        <begin position="21"/>
        <end position="1514"/>
    </location>
</feature>
<keyword evidence="3" id="KW-0812">Transmembrane</keyword>
<sequence>MCRILHYIVLLFTSISISNTCEDDISRTFTCKPKFEKDFHAFSEEKWQPCSKVSFGLDIICSCKKSVDNGTHINCDGVTFHGDFPLLPYRHEIHSFRQRHSGLQSLPSQIFTASRLPLKYVDFSYNKIRRFPERLFEGIEKSLEVFRASNNLLGDQLNPFFSSSELNRLRALKILDLSSNQIKNIDENAFRNLEKLEELDLKQNCISEISSRVMRTLVNVKHLNLQGNDFTSVREDSFAAPLAVETLDLSDNYIVSIENRSFRNLTLIRQLNLSSNKLFELKDDAFYGLDQLEDLDISNNLFHSFPSAALRRLSNLKSLNISGNLFDDIEGFTKLTINSLEILDLSRNSIRRIHNGSFMSAPKLRILNLGANSIRKVEGGCFSGLESLESLTLDDNSIFSVPTAALENLPRLKILSLSQNRIGVISSSTFEGLSKLYELNLSYNLIREIPKGTFENMNLLILNLRGNLLKFLSDEALKPLSSSLVFVDLSHNKLAVFPKLKLQSIDSLYMEKNEISEIAEDTFENMESLKLLNISGNLIETIDKNSFISLRMIEILDLSDNLLQYFDYRLFVPLSSLSQLYLQKNSLTSIQSKTFSNLTKLHSIDLSQNQIYEIQTQAFSNLPLLESLILENNKIHILLPSIFSTHGGINQIKRLLLKRNQLIEVKKDLLDSFPNMQEMDISENHIEKMPYDFSRSLPFLSHIDLSRNRIKSIDSLQFSGMFRLRCIDLSFNQIKDISADAFQNSTQLHFINLGHNMIEDLKVETFQGIAKLNLNLESNKLSTLSHLIFERNKVQKLQSLNLASNQFEKIPTDALQKQYFFLEAINLSKNKIKEVPINIDILVNLKMMDFSFNPLNPDSIDNILNEPKTVRYLNLAGVGVSKIPQIIEAPFLRCLNLSFNSVEKIASKAFQKTANLESLDISYNNITNINSGLSSSWPKLSFLKNLFLSNNPISSIMKGDFRNLKSIKFLRLSELPVLQRLEPSVFENFPLLEQLWIYKFPQLNELDLRGILSKLKVLKRLKTDITESKLEAQVLAAFNPRLEEVELHGRGTLKEISPGALAGFTSKTINLSLQNTSIESLPSALLFSVPMSTNIILGLSGAKLKTLSPQLLSVIESRGSNIEIKGLANNPLKCDCNARALRRWVLNKVKRDLIREKIGFVDGTNMETDQDRSRKNNKLLRVRSAPRKYPSPKIVSLNSLENEKSINITQLLDSNNVAEHKPSDFNMIMTPVTHTSRQQRQQWASGAHSDKCDAIKVDNDLKNWHCSAPLNYHGRRLMDMQEKDLFCEGEGEGEVMSSTTADLDNMEDPGESKNISKLRPIVFSLEEEEPLFRWTDSDDWNLKNSEDDEARSVAPVNNEEKAKASNIDGNGQEMNTVDTLIIGIVGGVVAFVAILIVLICICRFKAGKAYRAGPLAGSLAHRYKQKCTCISHNQSGWCSQYITPAPSIHNVPVQHAQLYRSQAHSRATIRSSNSQGPGSNLSVCAPSTLSRASYFSASMYYLTYPTIEDETCQI</sequence>
<dbReference type="FunFam" id="3.80.10.10:FF:001164">
    <property type="entry name" value="GH01279p"/>
    <property type="match status" value="1"/>
</dbReference>
<name>A0AA88IU73_ARTSF</name>
<feature type="signal peptide" evidence="4">
    <location>
        <begin position="1"/>
        <end position="20"/>
    </location>
</feature>
<dbReference type="Pfam" id="PF13855">
    <property type="entry name" value="LRR_8"/>
    <property type="match status" value="8"/>
</dbReference>
<proteinExistence type="predicted"/>
<evidence type="ECO:0000256" key="4">
    <source>
        <dbReference type="SAM" id="SignalP"/>
    </source>
</evidence>
<dbReference type="InterPro" id="IPR001611">
    <property type="entry name" value="Leu-rich_rpt"/>
</dbReference>
<dbReference type="SUPFAM" id="SSF52047">
    <property type="entry name" value="RNI-like"/>
    <property type="match status" value="1"/>
</dbReference>
<dbReference type="InterPro" id="IPR003591">
    <property type="entry name" value="Leu-rich_rpt_typical-subtyp"/>
</dbReference>